<sequence>MNKKHSLFGTFYKWQKDHRSILGIFLVAFVLVLLFVPDTTTPGKYDRRVWITWANYMLSNGLENVYKLGVDYLPITHYILYGYTLLTGSTESIIANINSLKIFTFGMELVGVFYVYLLIKEKYPRQAPLACLLILLNPAYLYDSLLYGQWDGIYTTLVFISFYYALKHRLTLSLIFFFIAINAKIQALVYLPLIGFIWLEHLMERFEAKRVFKALVGLVVVQSLILLPFALTGDLWRVFEVGFNMVGRYPQVSMGANNMWFFVFENPLKQLDIHGVYGLSYNTYGLLAFFAMSFVVLFPLVIYLFFKIKSRDFSRRYPVSGLLIMGALLPVIFFYFNTQMHARYAHSAILFAGAYALYNRKYFFYILASLAYFLNLEKASKILKGNIMEYQVFFMQSKFIAILFALLIVLGIYLLYKPFFSTTSMHQEGK</sequence>
<protein>
    <recommendedName>
        <fullName evidence="4">Glycosyltransferase RgtA/B/C/D-like domain-containing protein</fullName>
    </recommendedName>
</protein>
<name>E4RYA2_LEAB4</name>
<dbReference type="HOGENOM" id="CLU_637423_0_0_10"/>
<accession>E4RYA2</accession>
<feature type="transmembrane region" description="Helical" evidence="1">
    <location>
        <begin position="348"/>
        <end position="374"/>
    </location>
</feature>
<evidence type="ECO:0000313" key="3">
    <source>
        <dbReference type="Proteomes" id="UP000007435"/>
    </source>
</evidence>
<dbReference type="eggNOG" id="COG5542">
    <property type="taxonomic scope" value="Bacteria"/>
</dbReference>
<dbReference type="STRING" id="649349.Lbys_1605"/>
<keyword evidence="1" id="KW-0472">Membrane</keyword>
<reference key="1">
    <citation type="submission" date="2010-11" db="EMBL/GenBank/DDBJ databases">
        <title>The complete genome of Leadbetterella byssophila DSM 17132.</title>
        <authorList>
            <consortium name="US DOE Joint Genome Institute (JGI-PGF)"/>
            <person name="Lucas S."/>
            <person name="Copeland A."/>
            <person name="Lapidus A."/>
            <person name="Glavina del Rio T."/>
            <person name="Dalin E."/>
            <person name="Tice H."/>
            <person name="Bruce D."/>
            <person name="Goodwin L."/>
            <person name="Pitluck S."/>
            <person name="Kyrpides N."/>
            <person name="Mavromatis K."/>
            <person name="Ivanova N."/>
            <person name="Teshima H."/>
            <person name="Brettin T."/>
            <person name="Detter J.C."/>
            <person name="Han C."/>
            <person name="Tapia R."/>
            <person name="Land M."/>
            <person name="Hauser L."/>
            <person name="Markowitz V."/>
            <person name="Cheng J.-F."/>
            <person name="Hugenholtz P."/>
            <person name="Woyke T."/>
            <person name="Wu D."/>
            <person name="Tindall B."/>
            <person name="Pomrenke H.G."/>
            <person name="Brambilla E."/>
            <person name="Klenk H.-P."/>
            <person name="Eisen J.A."/>
        </authorList>
    </citation>
    <scope>NUCLEOTIDE SEQUENCE [LARGE SCALE GENOMIC DNA]</scope>
    <source>
        <strain>DSM 17132</strain>
    </source>
</reference>
<feature type="transmembrane region" description="Helical" evidence="1">
    <location>
        <begin position="395"/>
        <end position="416"/>
    </location>
</feature>
<dbReference type="OrthoDB" id="9776737at2"/>
<proteinExistence type="predicted"/>
<evidence type="ECO:0008006" key="4">
    <source>
        <dbReference type="Google" id="ProtNLM"/>
    </source>
</evidence>
<keyword evidence="1" id="KW-0812">Transmembrane</keyword>
<feature type="transmembrane region" description="Helical" evidence="1">
    <location>
        <begin position="21"/>
        <end position="37"/>
    </location>
</feature>
<feature type="transmembrane region" description="Helical" evidence="1">
    <location>
        <begin position="170"/>
        <end position="199"/>
    </location>
</feature>
<evidence type="ECO:0000256" key="1">
    <source>
        <dbReference type="SAM" id="Phobius"/>
    </source>
</evidence>
<keyword evidence="1" id="KW-1133">Transmembrane helix</keyword>
<gene>
    <name evidence="2" type="ordered locus">Lbys_1605</name>
</gene>
<organism evidence="2 3">
    <name type="scientific">Leadbetterella byssophila (strain DSM 17132 / JCM 16389 / KACC 11308 / NBRC 106382 / 4M15)</name>
    <dbReference type="NCBI Taxonomy" id="649349"/>
    <lineage>
        <taxon>Bacteria</taxon>
        <taxon>Pseudomonadati</taxon>
        <taxon>Bacteroidota</taxon>
        <taxon>Cytophagia</taxon>
        <taxon>Cytophagales</taxon>
        <taxon>Leadbetterellaceae</taxon>
        <taxon>Leadbetterella</taxon>
    </lineage>
</organism>
<dbReference type="RefSeq" id="WP_013408362.1">
    <property type="nucleotide sequence ID" value="NC_014655.1"/>
</dbReference>
<evidence type="ECO:0000313" key="2">
    <source>
        <dbReference type="EMBL" id="ADQ17313.1"/>
    </source>
</evidence>
<feature type="transmembrane region" description="Helical" evidence="1">
    <location>
        <begin position="211"/>
        <end position="231"/>
    </location>
</feature>
<keyword evidence="3" id="KW-1185">Reference proteome</keyword>
<dbReference type="AlphaFoldDB" id="E4RYA2"/>
<reference evidence="2 3" key="2">
    <citation type="journal article" date="2011" name="Stand. Genomic Sci.">
        <title>Complete genome sequence of Leadbetterella byssophila type strain (4M15).</title>
        <authorList>
            <person name="Abt B."/>
            <person name="Teshima H."/>
            <person name="Lucas S."/>
            <person name="Lapidus A."/>
            <person name="Del Rio T.G."/>
            <person name="Nolan M."/>
            <person name="Tice H."/>
            <person name="Cheng J.F."/>
            <person name="Pitluck S."/>
            <person name="Liolios K."/>
            <person name="Pagani I."/>
            <person name="Ivanova N."/>
            <person name="Mavromatis K."/>
            <person name="Pati A."/>
            <person name="Tapia R."/>
            <person name="Han C."/>
            <person name="Goodwin L."/>
            <person name="Chen A."/>
            <person name="Palaniappan K."/>
            <person name="Land M."/>
            <person name="Hauser L."/>
            <person name="Chang Y.J."/>
            <person name="Jeffries C.D."/>
            <person name="Rohde M."/>
            <person name="Goker M."/>
            <person name="Tindall B.J."/>
            <person name="Detter J.C."/>
            <person name="Woyke T."/>
            <person name="Bristow J."/>
            <person name="Eisen J.A."/>
            <person name="Markowitz V."/>
            <person name="Hugenholtz P."/>
            <person name="Klenk H.P."/>
            <person name="Kyrpides N.C."/>
        </authorList>
    </citation>
    <scope>NUCLEOTIDE SEQUENCE [LARGE SCALE GENOMIC DNA]</scope>
    <source>
        <strain evidence="3">DSM 17132 / JCM 16389 / KACC 11308 / NBRC 106382 / 4M15</strain>
    </source>
</reference>
<dbReference type="EMBL" id="CP002305">
    <property type="protein sequence ID" value="ADQ17313.1"/>
    <property type="molecule type" value="Genomic_DNA"/>
</dbReference>
<dbReference type="Proteomes" id="UP000007435">
    <property type="component" value="Chromosome"/>
</dbReference>
<dbReference type="KEGG" id="lby:Lbys_1605"/>
<feature type="transmembrane region" description="Helical" evidence="1">
    <location>
        <begin position="284"/>
        <end position="305"/>
    </location>
</feature>
<feature type="transmembrane region" description="Helical" evidence="1">
    <location>
        <begin position="317"/>
        <end position="336"/>
    </location>
</feature>
<feature type="transmembrane region" description="Helical" evidence="1">
    <location>
        <begin position="93"/>
        <end position="117"/>
    </location>
</feature>